<dbReference type="AlphaFoldDB" id="F3QX45"/>
<accession>F3QX45</accession>
<dbReference type="RefSeq" id="WP_008629024.1">
    <property type="nucleotide sequence ID" value="NZ_LR215980.1"/>
</dbReference>
<sequence>MPFYQTVGRSSIRLDKRNRISVNLRQCRHRDDSISSLCTTICFGFL</sequence>
<comment type="caution">
    <text evidence="1">The sequence shown here is derived from an EMBL/GenBank/DDBJ whole genome shotgun (WGS) entry which is preliminary data.</text>
</comment>
<keyword evidence="2" id="KW-1185">Reference proteome</keyword>
<protein>
    <submittedName>
        <fullName evidence="1">Uncharacterized protein</fullName>
    </submittedName>
</protein>
<organism evidence="1 2">
    <name type="scientific">Paraprevotella xylaniphila YIT 11841</name>
    <dbReference type="NCBI Taxonomy" id="762982"/>
    <lineage>
        <taxon>Bacteria</taxon>
        <taxon>Pseudomonadati</taxon>
        <taxon>Bacteroidota</taxon>
        <taxon>Bacteroidia</taxon>
        <taxon>Bacteroidales</taxon>
        <taxon>Prevotellaceae</taxon>
        <taxon>Paraprevotella</taxon>
    </lineage>
</organism>
<dbReference type="GeneID" id="98399179"/>
<dbReference type="Proteomes" id="UP000005546">
    <property type="component" value="Unassembled WGS sequence"/>
</dbReference>
<evidence type="ECO:0000313" key="1">
    <source>
        <dbReference type="EMBL" id="EGG51495.1"/>
    </source>
</evidence>
<proteinExistence type="predicted"/>
<gene>
    <name evidence="1" type="ORF">HMPREF9442_02779</name>
</gene>
<dbReference type="STRING" id="762982.HMPREF9442_02779"/>
<dbReference type="EMBL" id="AFBR01000083">
    <property type="protein sequence ID" value="EGG51495.1"/>
    <property type="molecule type" value="Genomic_DNA"/>
</dbReference>
<dbReference type="HOGENOM" id="CLU_3186921_0_0_10"/>
<name>F3QX45_9BACT</name>
<reference evidence="1 2" key="1">
    <citation type="submission" date="2011-02" db="EMBL/GenBank/DDBJ databases">
        <authorList>
            <person name="Weinstock G."/>
            <person name="Sodergren E."/>
            <person name="Clifton S."/>
            <person name="Fulton L."/>
            <person name="Fulton B."/>
            <person name="Courtney L."/>
            <person name="Fronick C."/>
            <person name="Harrison M."/>
            <person name="Strong C."/>
            <person name="Farmer C."/>
            <person name="Delahaunty K."/>
            <person name="Markovic C."/>
            <person name="Hall O."/>
            <person name="Minx P."/>
            <person name="Tomlinson C."/>
            <person name="Mitreva M."/>
            <person name="Hou S."/>
            <person name="Chen J."/>
            <person name="Wollam A."/>
            <person name="Pepin K.H."/>
            <person name="Johnson M."/>
            <person name="Bhonagiri V."/>
            <person name="Zhang X."/>
            <person name="Suruliraj S."/>
            <person name="Warren W."/>
            <person name="Chinwalla A."/>
            <person name="Mardis E.R."/>
            <person name="Wilson R.K."/>
        </authorList>
    </citation>
    <scope>NUCLEOTIDE SEQUENCE [LARGE SCALE GENOMIC DNA]</scope>
    <source>
        <strain evidence="1 2">YIT 11841</strain>
    </source>
</reference>
<evidence type="ECO:0000313" key="2">
    <source>
        <dbReference type="Proteomes" id="UP000005546"/>
    </source>
</evidence>